<dbReference type="RefSeq" id="WP_312869567.1">
    <property type="nucleotide sequence ID" value="NZ_JACHMO010000001.1"/>
</dbReference>
<sequence>MVTFRSFGSGTPVTLVGHGLGATPGEARLPTSGLPGTKVVVTLPSHGDAPDAPEGYWSYRRIAADLREVARETGATQAIGVSLTAGALLTLLAGEPDAFDRVALLLPSVLDEPRPVLDREDAITAVGGPPDYQAERRRAFARLDGALAALPGQVAVADRAALSQVTAPVLVVGATRDPLHPEDVAKQVAASFPNGRLELVPSWTTHRGDVRGWLLDFLRG</sequence>
<protein>
    <submittedName>
        <fullName evidence="1">Pimeloyl-ACP methyl ester carboxylesterase</fullName>
    </submittedName>
</protein>
<reference evidence="1 2" key="1">
    <citation type="submission" date="2020-08" db="EMBL/GenBank/DDBJ databases">
        <title>Sequencing the genomes of 1000 actinobacteria strains.</title>
        <authorList>
            <person name="Klenk H.-P."/>
        </authorList>
    </citation>
    <scope>NUCLEOTIDE SEQUENCE [LARGE SCALE GENOMIC DNA]</scope>
    <source>
        <strain evidence="1 2">DSM 45486</strain>
    </source>
</reference>
<dbReference type="Gene3D" id="3.40.50.1820">
    <property type="entry name" value="alpha/beta hydrolase"/>
    <property type="match status" value="1"/>
</dbReference>
<dbReference type="AlphaFoldDB" id="A0A7W9M3X1"/>
<name>A0A7W9M3X1_9PSEU</name>
<evidence type="ECO:0000313" key="1">
    <source>
        <dbReference type="EMBL" id="MBB5806383.1"/>
    </source>
</evidence>
<proteinExistence type="predicted"/>
<dbReference type="EMBL" id="JACHMO010000001">
    <property type="protein sequence ID" value="MBB5806383.1"/>
    <property type="molecule type" value="Genomic_DNA"/>
</dbReference>
<keyword evidence="2" id="KW-1185">Reference proteome</keyword>
<comment type="caution">
    <text evidence="1">The sequence shown here is derived from an EMBL/GenBank/DDBJ whole genome shotgun (WGS) entry which is preliminary data.</text>
</comment>
<accession>A0A7W9M3X1</accession>
<dbReference type="SUPFAM" id="SSF53474">
    <property type="entry name" value="alpha/beta-Hydrolases"/>
    <property type="match status" value="1"/>
</dbReference>
<gene>
    <name evidence="1" type="ORF">F4560_006151</name>
</gene>
<organism evidence="1 2">
    <name type="scientific">Saccharothrix ecbatanensis</name>
    <dbReference type="NCBI Taxonomy" id="1105145"/>
    <lineage>
        <taxon>Bacteria</taxon>
        <taxon>Bacillati</taxon>
        <taxon>Actinomycetota</taxon>
        <taxon>Actinomycetes</taxon>
        <taxon>Pseudonocardiales</taxon>
        <taxon>Pseudonocardiaceae</taxon>
        <taxon>Saccharothrix</taxon>
    </lineage>
</organism>
<dbReference type="Proteomes" id="UP000552097">
    <property type="component" value="Unassembled WGS sequence"/>
</dbReference>
<evidence type="ECO:0000313" key="2">
    <source>
        <dbReference type="Proteomes" id="UP000552097"/>
    </source>
</evidence>
<dbReference type="InterPro" id="IPR029058">
    <property type="entry name" value="AB_hydrolase_fold"/>
</dbReference>